<reference evidence="2" key="1">
    <citation type="journal article" date="2014" name="Genome Announc.">
        <title>Draft Genome Sequence of Clostridium straminisolvens Strain JCM 21531T, Isolated from a Cellulose-Degrading Bacterial Community.</title>
        <authorList>
            <person name="Yuki M."/>
            <person name="Oshima K."/>
            <person name="Suda W."/>
            <person name="Sakamoto M."/>
            <person name="Kitamura K."/>
            <person name="Iida T."/>
            <person name="Hattori M."/>
            <person name="Ohkuma M."/>
        </authorList>
    </citation>
    <scope>NUCLEOTIDE SEQUENCE [LARGE SCALE GENOMIC DNA]</scope>
    <source>
        <strain evidence="2">JCM 21531</strain>
    </source>
</reference>
<accession>W4VC35</accession>
<proteinExistence type="predicted"/>
<dbReference type="PANTHER" id="PTHR35902">
    <property type="entry name" value="S-LAYER DOMAIN-LIKE PROTEIN-RELATED"/>
    <property type="match status" value="1"/>
</dbReference>
<evidence type="ECO:0000313" key="2">
    <source>
        <dbReference type="EMBL" id="GAE90319.1"/>
    </source>
</evidence>
<name>W4VC35_9FIRM</name>
<dbReference type="STRING" id="1294263.JCM21531_3916"/>
<dbReference type="RefSeq" id="WP_243467731.1">
    <property type="nucleotide sequence ID" value="NZ_BAVR01000064.1"/>
</dbReference>
<feature type="transmembrane region" description="Helical" evidence="1">
    <location>
        <begin position="329"/>
        <end position="352"/>
    </location>
</feature>
<sequence>MVDSLKAGESKSFEFVLTALTDTPTKNYPIAINVEYDDEGALGGNKEKQTVTQYVGVYVENTKDDEKKENTSTPRIIIDRYSISSGQAVAGKSFELELSILNTHKDIDVGNIGISFLADEGVFLPAAESGSTIFIDEIKAGARVVKKMTFVTKFDAAPKSYLLNINFEYEDEQKKAYNLKESISIPVMQEHRLEISEIQTGMEAFIGQPIPVTLNFYNMGKSTLSNLMVKCKGDFELQPGSDYFVGNFEPGRSDYYEAYVIPNKEGQVKGSVVFTFEDNKGEVKEIEKEFEIFVQGMPGGMMGEDPMIMDPDIIGKPVGNAPGGFPGRIVLIIAGISVAVIIGVVVLIVVLIKRKKARADLYENF</sequence>
<keyword evidence="1" id="KW-0812">Transmembrane</keyword>
<dbReference type="EMBL" id="BAVR01000064">
    <property type="protein sequence ID" value="GAE90319.1"/>
    <property type="molecule type" value="Genomic_DNA"/>
</dbReference>
<organism evidence="2 3">
    <name type="scientific">Acetivibrio straminisolvens JCM 21531</name>
    <dbReference type="NCBI Taxonomy" id="1294263"/>
    <lineage>
        <taxon>Bacteria</taxon>
        <taxon>Bacillati</taxon>
        <taxon>Bacillota</taxon>
        <taxon>Clostridia</taxon>
        <taxon>Eubacteriales</taxon>
        <taxon>Oscillospiraceae</taxon>
        <taxon>Acetivibrio</taxon>
    </lineage>
</organism>
<comment type="caution">
    <text evidence="2">The sequence shown here is derived from an EMBL/GenBank/DDBJ whole genome shotgun (WGS) entry which is preliminary data.</text>
</comment>
<keyword evidence="1" id="KW-1133">Transmembrane helix</keyword>
<evidence type="ECO:0008006" key="4">
    <source>
        <dbReference type="Google" id="ProtNLM"/>
    </source>
</evidence>
<protein>
    <recommendedName>
        <fullName evidence="4">S-layer domain protein</fullName>
    </recommendedName>
</protein>
<evidence type="ECO:0000256" key="1">
    <source>
        <dbReference type="SAM" id="Phobius"/>
    </source>
</evidence>
<dbReference type="Proteomes" id="UP000019109">
    <property type="component" value="Unassembled WGS sequence"/>
</dbReference>
<keyword evidence="1" id="KW-0472">Membrane</keyword>
<keyword evidence="3" id="KW-1185">Reference proteome</keyword>
<evidence type="ECO:0000313" key="3">
    <source>
        <dbReference type="Proteomes" id="UP000019109"/>
    </source>
</evidence>
<gene>
    <name evidence="2" type="ORF">JCM21531_3916</name>
</gene>
<dbReference type="AlphaFoldDB" id="W4VC35"/>